<dbReference type="Pfam" id="PF04993">
    <property type="entry name" value="TfoX_N"/>
    <property type="match status" value="1"/>
</dbReference>
<dbReference type="GO" id="GO:0008168">
    <property type="term" value="F:methyltransferase activity"/>
    <property type="evidence" value="ECO:0007669"/>
    <property type="project" value="UniProtKB-KW"/>
</dbReference>
<protein>
    <submittedName>
        <fullName evidence="2">RNA methyltransferase</fullName>
    </submittedName>
</protein>
<accession>A0A3D3R9C9</accession>
<name>A0A3D3R9C9_9PLAN</name>
<dbReference type="Gene3D" id="3.30.1460.30">
    <property type="entry name" value="YgaC/TfoX-N like chaperone"/>
    <property type="match status" value="1"/>
</dbReference>
<organism evidence="2 3">
    <name type="scientific">Gimesia maris</name>
    <dbReference type="NCBI Taxonomy" id="122"/>
    <lineage>
        <taxon>Bacteria</taxon>
        <taxon>Pseudomonadati</taxon>
        <taxon>Planctomycetota</taxon>
        <taxon>Planctomycetia</taxon>
        <taxon>Planctomycetales</taxon>
        <taxon>Planctomycetaceae</taxon>
        <taxon>Gimesia</taxon>
    </lineage>
</organism>
<keyword evidence="2" id="KW-0808">Transferase</keyword>
<dbReference type="GO" id="GO:0032259">
    <property type="term" value="P:methylation"/>
    <property type="evidence" value="ECO:0007669"/>
    <property type="project" value="UniProtKB-KW"/>
</dbReference>
<dbReference type="SUPFAM" id="SSF159894">
    <property type="entry name" value="YgaC/TfoX-N like"/>
    <property type="match status" value="1"/>
</dbReference>
<sequence>MFSFLVKRKSLRKKSSLENQMAYDEDLAQRVRLLLKRRKGFSERKMFGGICFMLHGNMCCGVIRERLMLRLGEKNARKALEEPDTREMDFTGKPLKSMIYVEQAGYESAEDLKYWIHQAVKFAQSLPAKD</sequence>
<dbReference type="AlphaFoldDB" id="A0A3D3R9C9"/>
<reference evidence="2 3" key="1">
    <citation type="journal article" date="2018" name="Nat. Biotechnol.">
        <title>A standardized bacterial taxonomy based on genome phylogeny substantially revises the tree of life.</title>
        <authorList>
            <person name="Parks D.H."/>
            <person name="Chuvochina M."/>
            <person name="Waite D.W."/>
            <person name="Rinke C."/>
            <person name="Skarshewski A."/>
            <person name="Chaumeil P.A."/>
            <person name="Hugenholtz P."/>
        </authorList>
    </citation>
    <scope>NUCLEOTIDE SEQUENCE [LARGE SCALE GENOMIC DNA]</scope>
    <source>
        <strain evidence="2">UBA9375</strain>
    </source>
</reference>
<keyword evidence="2" id="KW-0489">Methyltransferase</keyword>
<dbReference type="EMBL" id="DQAY01000128">
    <property type="protein sequence ID" value="HCO25389.1"/>
    <property type="molecule type" value="Genomic_DNA"/>
</dbReference>
<dbReference type="Proteomes" id="UP000263642">
    <property type="component" value="Unassembled WGS sequence"/>
</dbReference>
<evidence type="ECO:0000313" key="2">
    <source>
        <dbReference type="EMBL" id="HCO25389.1"/>
    </source>
</evidence>
<evidence type="ECO:0000313" key="3">
    <source>
        <dbReference type="Proteomes" id="UP000263642"/>
    </source>
</evidence>
<evidence type="ECO:0000259" key="1">
    <source>
        <dbReference type="Pfam" id="PF04993"/>
    </source>
</evidence>
<proteinExistence type="predicted"/>
<comment type="caution">
    <text evidence="2">The sequence shown here is derived from an EMBL/GenBank/DDBJ whole genome shotgun (WGS) entry which is preliminary data.</text>
</comment>
<gene>
    <name evidence="2" type="ORF">DIT97_21080</name>
</gene>
<dbReference type="InterPro" id="IPR007076">
    <property type="entry name" value="TfoX_N"/>
</dbReference>
<feature type="domain" description="TfoX N-terminal" evidence="1">
    <location>
        <begin position="35"/>
        <end position="123"/>
    </location>
</feature>